<feature type="compositionally biased region" description="Basic and acidic residues" evidence="6">
    <location>
        <begin position="37"/>
        <end position="50"/>
    </location>
</feature>
<dbReference type="Pfam" id="PF01479">
    <property type="entry name" value="S4"/>
    <property type="match status" value="1"/>
</dbReference>
<evidence type="ECO:0000313" key="8">
    <source>
        <dbReference type="EMBL" id="GHA67352.1"/>
    </source>
</evidence>
<reference evidence="8" key="1">
    <citation type="journal article" date="2014" name="Int. J. Syst. Evol. Microbiol.">
        <title>Complete genome sequence of Corynebacterium casei LMG S-19264T (=DSM 44701T), isolated from a smear-ripened cheese.</title>
        <authorList>
            <consortium name="US DOE Joint Genome Institute (JGI-PGF)"/>
            <person name="Walter F."/>
            <person name="Albersmeier A."/>
            <person name="Kalinowski J."/>
            <person name="Ruckert C."/>
        </authorList>
    </citation>
    <scope>NUCLEOTIDE SEQUENCE</scope>
    <source>
        <strain evidence="8">KCTC 32501</strain>
    </source>
</reference>
<proteinExistence type="inferred from homology"/>
<keyword evidence="3 5" id="KW-0413">Isomerase</keyword>
<evidence type="ECO:0000256" key="1">
    <source>
        <dbReference type="ARBA" id="ARBA00008348"/>
    </source>
</evidence>
<evidence type="ECO:0000256" key="5">
    <source>
        <dbReference type="RuleBase" id="RU003887"/>
    </source>
</evidence>
<dbReference type="FunFam" id="3.10.290.10:FF:000003">
    <property type="entry name" value="Pseudouridine synthase"/>
    <property type="match status" value="1"/>
</dbReference>
<dbReference type="Pfam" id="PF00849">
    <property type="entry name" value="PseudoU_synth_2"/>
    <property type="match status" value="1"/>
</dbReference>
<dbReference type="EC" id="5.4.99.-" evidence="5"/>
<evidence type="ECO:0000256" key="3">
    <source>
        <dbReference type="ARBA" id="ARBA00023235"/>
    </source>
</evidence>
<dbReference type="Gene3D" id="3.30.70.580">
    <property type="entry name" value="Pseudouridine synthase I, catalytic domain, N-terminal subdomain"/>
    <property type="match status" value="1"/>
</dbReference>
<protein>
    <recommendedName>
        <fullName evidence="5">Pseudouridine synthase</fullName>
        <ecNumber evidence="5">5.4.99.-</ecNumber>
    </recommendedName>
</protein>
<dbReference type="Gene3D" id="3.30.70.1560">
    <property type="entry name" value="Alpha-L RNA-binding motif"/>
    <property type="match status" value="1"/>
</dbReference>
<dbReference type="RefSeq" id="WP_229809675.1">
    <property type="nucleotide sequence ID" value="NZ_BMZG01000002.1"/>
</dbReference>
<dbReference type="CDD" id="cd00165">
    <property type="entry name" value="S4"/>
    <property type="match status" value="1"/>
</dbReference>
<dbReference type="AlphaFoldDB" id="A0A8J3CLX0"/>
<name>A0A8J3CLX0_9BURK</name>
<dbReference type="NCBIfam" id="TIGR00093">
    <property type="entry name" value="pseudouridine synthase"/>
    <property type="match status" value="1"/>
</dbReference>
<dbReference type="InterPro" id="IPR018496">
    <property type="entry name" value="PsdUridine_synth_RsuA/RluB_CS"/>
</dbReference>
<dbReference type="Proteomes" id="UP000614287">
    <property type="component" value="Unassembled WGS sequence"/>
</dbReference>
<dbReference type="InterPro" id="IPR002942">
    <property type="entry name" value="S4_RNA-bd"/>
</dbReference>
<dbReference type="InterPro" id="IPR042092">
    <property type="entry name" value="PsdUridine_s_RsuA/RluB/E/F_cat"/>
</dbReference>
<dbReference type="PROSITE" id="PS50889">
    <property type="entry name" value="S4"/>
    <property type="match status" value="1"/>
</dbReference>
<feature type="compositionally biased region" description="Polar residues" evidence="6">
    <location>
        <begin position="107"/>
        <end position="137"/>
    </location>
</feature>
<feature type="compositionally biased region" description="Basic residues" evidence="6">
    <location>
        <begin position="20"/>
        <end position="36"/>
    </location>
</feature>
<comment type="caution">
    <text evidence="8">The sequence shown here is derived from an EMBL/GenBank/DDBJ whole genome shotgun (WGS) entry which is preliminary data.</text>
</comment>
<dbReference type="InterPro" id="IPR020103">
    <property type="entry name" value="PsdUridine_synth_cat_dom_sf"/>
</dbReference>
<reference evidence="8" key="2">
    <citation type="submission" date="2020-09" db="EMBL/GenBank/DDBJ databases">
        <authorList>
            <person name="Sun Q."/>
            <person name="Kim S."/>
        </authorList>
    </citation>
    <scope>NUCLEOTIDE SEQUENCE</scope>
    <source>
        <strain evidence="8">KCTC 32501</strain>
    </source>
</reference>
<dbReference type="FunFam" id="3.30.70.1560:FF:000001">
    <property type="entry name" value="Pseudouridine synthase"/>
    <property type="match status" value="1"/>
</dbReference>
<dbReference type="EMBL" id="BMZG01000002">
    <property type="protein sequence ID" value="GHA67352.1"/>
    <property type="molecule type" value="Genomic_DNA"/>
</dbReference>
<keyword evidence="2 4" id="KW-0694">RNA-binding</keyword>
<dbReference type="Gene3D" id="3.10.290.10">
    <property type="entry name" value="RNA-binding S4 domain"/>
    <property type="match status" value="1"/>
</dbReference>
<comment type="similarity">
    <text evidence="1 5">Belongs to the pseudouridine synthase RsuA family.</text>
</comment>
<evidence type="ECO:0000259" key="7">
    <source>
        <dbReference type="SMART" id="SM00363"/>
    </source>
</evidence>
<evidence type="ECO:0000256" key="6">
    <source>
        <dbReference type="SAM" id="MobiDB-lite"/>
    </source>
</evidence>
<sequence length="500" mass="55487">MSKNDFPAPSDMNDGQNGQKPKKKSTLLRGPHGLRKRRDERVHKDKRSESNEGAVPKTHSEHRPNAVAPEAPTASRQGAGDSKESRQRLGQRLFRAGVRAKNKDSNKNASQQTSGQNASSARGSNPRNNRNNQQTSDLPEFFDDDGAFFPQVEESHSGKRMVDVDDDSIKLQKVLSDAGVGSRRDMEELIISGRVSVNGMPAHIGQRINDGDMVRVNGKILQRKRLTPAVPRVVIYHKPAGEIVSHDDPEGRPTVFDKLPFTRKGKWLAIGRLDFNTEGLLILTTSGDLANRLMHPRYGHEREYAVRVLGDVTEEQMSLLKSGIKLDDGMAQFSTIERIGGEGANRWLRVIIGEGRNREVRRMFDAIGLTVSRLIRVRFGAIVLSSQLKRGRWQEWEKAQVQQLMTQLGLKTKKQLADKRNAFQNGDDAQPAENAHLMSAFGVYQARDVGLTGHHAAPANRNRSGARFTGAPRTNQAAPGKFSGGRSNGFTGVRRSTRHK</sequence>
<dbReference type="PROSITE" id="PS01149">
    <property type="entry name" value="PSI_RSU"/>
    <property type="match status" value="1"/>
</dbReference>
<dbReference type="SUPFAM" id="SSF55174">
    <property type="entry name" value="Alpha-L RNA-binding motif"/>
    <property type="match status" value="1"/>
</dbReference>
<dbReference type="GO" id="GO:0003723">
    <property type="term" value="F:RNA binding"/>
    <property type="evidence" value="ECO:0007669"/>
    <property type="project" value="UniProtKB-KW"/>
</dbReference>
<dbReference type="PANTHER" id="PTHR47683:SF3">
    <property type="entry name" value="RIBOSOMAL LARGE SUBUNIT PSEUDOURIDINE SYNTHASE B"/>
    <property type="match status" value="1"/>
</dbReference>
<gene>
    <name evidence="8" type="ORF">GCM10009007_04950</name>
</gene>
<organism evidence="8 9">
    <name type="scientific">Formosimonas limnophila</name>
    <dbReference type="NCBI Taxonomy" id="1384487"/>
    <lineage>
        <taxon>Bacteria</taxon>
        <taxon>Pseudomonadati</taxon>
        <taxon>Pseudomonadota</taxon>
        <taxon>Betaproteobacteria</taxon>
        <taxon>Burkholderiales</taxon>
        <taxon>Burkholderiaceae</taxon>
        <taxon>Formosimonas</taxon>
    </lineage>
</organism>
<dbReference type="SUPFAM" id="SSF55120">
    <property type="entry name" value="Pseudouridine synthase"/>
    <property type="match status" value="1"/>
</dbReference>
<evidence type="ECO:0000313" key="9">
    <source>
        <dbReference type="Proteomes" id="UP000614287"/>
    </source>
</evidence>
<accession>A0A8J3CLX0</accession>
<dbReference type="CDD" id="cd02556">
    <property type="entry name" value="PseudoU_synth_RluB"/>
    <property type="match status" value="1"/>
</dbReference>
<dbReference type="PANTHER" id="PTHR47683">
    <property type="entry name" value="PSEUDOURIDINE SYNTHASE FAMILY PROTEIN-RELATED"/>
    <property type="match status" value="1"/>
</dbReference>
<dbReference type="InterPro" id="IPR000748">
    <property type="entry name" value="PsdUridine_synth_RsuA/RluB/E/F"/>
</dbReference>
<feature type="region of interest" description="Disordered" evidence="6">
    <location>
        <begin position="454"/>
        <end position="500"/>
    </location>
</feature>
<feature type="domain" description="RNA-binding S4" evidence="7">
    <location>
        <begin position="169"/>
        <end position="231"/>
    </location>
</feature>
<feature type="region of interest" description="Disordered" evidence="6">
    <location>
        <begin position="1"/>
        <end position="145"/>
    </location>
</feature>
<dbReference type="GO" id="GO:0000455">
    <property type="term" value="P:enzyme-directed rRNA pseudouridine synthesis"/>
    <property type="evidence" value="ECO:0007669"/>
    <property type="project" value="UniProtKB-ARBA"/>
</dbReference>
<dbReference type="InterPro" id="IPR050343">
    <property type="entry name" value="RsuA_PseudoU_synthase"/>
</dbReference>
<dbReference type="SMART" id="SM00363">
    <property type="entry name" value="S4"/>
    <property type="match status" value="1"/>
</dbReference>
<dbReference type="GO" id="GO:0005829">
    <property type="term" value="C:cytosol"/>
    <property type="evidence" value="ECO:0007669"/>
    <property type="project" value="UniProtKB-ARBA"/>
</dbReference>
<dbReference type="InterPro" id="IPR006145">
    <property type="entry name" value="PsdUridine_synth_RsuA/RluA"/>
</dbReference>
<dbReference type="InterPro" id="IPR020094">
    <property type="entry name" value="TruA/RsuA/RluB/E/F_N"/>
</dbReference>
<dbReference type="GO" id="GO:0120159">
    <property type="term" value="F:rRNA pseudouridine synthase activity"/>
    <property type="evidence" value="ECO:0007669"/>
    <property type="project" value="UniProtKB-ARBA"/>
</dbReference>
<evidence type="ECO:0000256" key="4">
    <source>
        <dbReference type="PROSITE-ProRule" id="PRU00182"/>
    </source>
</evidence>
<keyword evidence="9" id="KW-1185">Reference proteome</keyword>
<evidence type="ECO:0000256" key="2">
    <source>
        <dbReference type="ARBA" id="ARBA00022884"/>
    </source>
</evidence>
<dbReference type="InterPro" id="IPR036986">
    <property type="entry name" value="S4_RNA-bd_sf"/>
</dbReference>